<dbReference type="PANTHER" id="PTHR12810:SF0">
    <property type="entry name" value="SMALL RIBOSOMAL SUBUNIT PROTEIN MS29"/>
    <property type="match status" value="1"/>
</dbReference>
<comment type="catalytic activity">
    <reaction evidence="1">
        <text>[E2 ubiquitin-conjugating enzyme]-S-ubiquitinyl-L-cysteine + [acceptor protein]-L-lysine = [E2 ubiquitin-conjugating enzyme]-L-cysteine + [acceptor protein]-N(6)-ubiquitinyl-L-lysine.</text>
        <dbReference type="EC" id="2.3.2.31"/>
    </reaction>
</comment>
<reference evidence="22 23" key="1">
    <citation type="submission" date="2018-06" db="EMBL/GenBank/DDBJ databases">
        <title>Comparative genomics of downy mildews reveals potential adaptations to biotrophy.</title>
        <authorList>
            <person name="Fletcher K."/>
            <person name="Klosterman S.J."/>
            <person name="Derevnina L."/>
            <person name="Martin F."/>
            <person name="Koike S."/>
            <person name="Reyes Chin-Wo S."/>
            <person name="Mou B."/>
            <person name="Michelmore R."/>
        </authorList>
    </citation>
    <scope>NUCLEOTIDE SEQUENCE [LARGE SCALE GENOMIC DNA]</scope>
    <source>
        <strain evidence="21 23">R13</strain>
        <strain evidence="20 22">R14</strain>
    </source>
</reference>
<dbReference type="GO" id="GO:0008270">
    <property type="term" value="F:zinc ion binding"/>
    <property type="evidence" value="ECO:0007669"/>
    <property type="project" value="UniProtKB-KW"/>
</dbReference>
<keyword evidence="11" id="KW-0809">Transit peptide</keyword>
<keyword evidence="22" id="KW-1185">Reference proteome</keyword>
<evidence type="ECO:0000256" key="4">
    <source>
        <dbReference type="ARBA" id="ARBA00012251"/>
    </source>
</evidence>
<evidence type="ECO:0000256" key="7">
    <source>
        <dbReference type="ARBA" id="ARBA00022737"/>
    </source>
</evidence>
<evidence type="ECO:0000256" key="17">
    <source>
        <dbReference type="SAM" id="MobiDB-lite"/>
    </source>
</evidence>
<dbReference type="InterPro" id="IPR045840">
    <property type="entry name" value="Ariadne"/>
</dbReference>
<dbReference type="PRINTS" id="PR01475">
    <property type="entry name" value="PARKIN"/>
</dbReference>
<dbReference type="InterPro" id="IPR048962">
    <property type="entry name" value="ARIH1-like_UBL"/>
</dbReference>
<feature type="domain" description="RING-type" evidence="18">
    <location>
        <begin position="170"/>
        <end position="218"/>
    </location>
</feature>
<dbReference type="EMBL" id="QKXF01000154">
    <property type="protein sequence ID" value="RQM15490.1"/>
    <property type="molecule type" value="Genomic_DNA"/>
</dbReference>
<evidence type="ECO:0000259" key="18">
    <source>
        <dbReference type="PROSITE" id="PS50089"/>
    </source>
</evidence>
<comment type="caution">
    <text evidence="20">The sequence shown here is derived from an EMBL/GenBank/DDBJ whole genome shotgun (WGS) entry which is preliminary data.</text>
</comment>
<dbReference type="Pfam" id="PF22191">
    <property type="entry name" value="IBR_1"/>
    <property type="match status" value="1"/>
</dbReference>
<dbReference type="CDD" id="cd20346">
    <property type="entry name" value="BRcat_RBR_ANKIB1"/>
    <property type="match status" value="1"/>
</dbReference>
<feature type="compositionally biased region" description="Acidic residues" evidence="17">
    <location>
        <begin position="23"/>
        <end position="39"/>
    </location>
</feature>
<dbReference type="InterPro" id="IPR002867">
    <property type="entry name" value="IBR_dom"/>
</dbReference>
<evidence type="ECO:0000256" key="11">
    <source>
        <dbReference type="ARBA" id="ARBA00022946"/>
    </source>
</evidence>
<dbReference type="GO" id="GO:0003735">
    <property type="term" value="F:structural constituent of ribosome"/>
    <property type="evidence" value="ECO:0007669"/>
    <property type="project" value="TreeGrafter"/>
</dbReference>
<evidence type="ECO:0000313" key="23">
    <source>
        <dbReference type="Proteomes" id="UP000286097"/>
    </source>
</evidence>
<keyword evidence="12" id="KW-0689">Ribosomal protein</keyword>
<evidence type="ECO:0000259" key="19">
    <source>
        <dbReference type="PROSITE" id="PS51873"/>
    </source>
</evidence>
<dbReference type="Pfam" id="PF10236">
    <property type="entry name" value="DAP3"/>
    <property type="match status" value="1"/>
</dbReference>
<dbReference type="EMBL" id="QLLG01000365">
    <property type="protein sequence ID" value="RMX63773.1"/>
    <property type="molecule type" value="Genomic_DNA"/>
</dbReference>
<dbReference type="GO" id="GO:0005763">
    <property type="term" value="C:mitochondrial small ribosomal subunit"/>
    <property type="evidence" value="ECO:0007669"/>
    <property type="project" value="TreeGrafter"/>
</dbReference>
<dbReference type="FunFam" id="3.30.40.10:FF:000019">
    <property type="entry name" value="RBR-type E3 ubiquitin transferase"/>
    <property type="match status" value="1"/>
</dbReference>
<dbReference type="VEuPathDB" id="FungiDB:DD237_002565"/>
<keyword evidence="8 16" id="KW-0863">Zinc-finger</keyword>
<evidence type="ECO:0000256" key="6">
    <source>
        <dbReference type="ARBA" id="ARBA00022723"/>
    </source>
</evidence>
<comment type="subcellular location">
    <subcellularLocation>
        <location evidence="2">Mitochondrion</location>
    </subcellularLocation>
</comment>
<sequence length="929" mass="105648">MNTNMIDPSLSPLSDDEYHYSDVEEEEEYQYSEEEEEDSLPAQSDAFLASSIKKQHTADSLSPLDHTSASKKKRLSPSGLGDAGTRHQQDYHVIDEEELLQEQEALISEIAQVLEISTSEASVLLRYFSWNKEKLFEGYYADPMRTKQEAGVEFADKKAPIVPTGTKVDCNICCDEYSASEVFGMGCGHVYCLNCWKPYLSLKIQEGPICVTTTCPAHGCKEVVSELIFKQIVNSEDYRKYARYLLRSFVDINKGVKWCPSPGCSKAITSAGGLSSVTCTCGCVFCLRCGEEAHSPVTCEQLASWQEKCRNESETANWILANTKKCPKCSVRIEKNQGCNHMTCRSCNYEFCWICIEGWDKHGSGTGGFYKCNRYDADAASADTDAARAKAELDRYLHYYQRFANHSEAGKFAQRMREGTESRMIELQASHGDSSWIDVQFLNAATEQLIECRRVLKYTYVFGYYLPAGKEKNLFEYLQENLEKNAEHLTGLSEMSLDKMNRSEIINYTRVTETFLRNLLTGVEDVIMMAMRVLNKRLFMQSMQKSRLRALSTNVFPIAASIEATETVETLKEEDLGNLAGVSISQATNAHRLKFFAFAKEQQDELFPEGVGRRMNDTFDLIGHRHIMLRDSTLEIINIMKDWETAKNDTIGAFLIDGERGTGKSFAMHQIVQFARESNWIVLYIPNPRSWCHEAPYVMQSQYQEGKFDIDVYGVDLLQKFLHCHGKQLRSIPLRGKYAQRYYPTDKYESKPKDAATYKDVSLTLRDVVVGGVRDEELACQAVCDLKEELAQTTEFPVLIAIDDYNTWFQQTVFGYEGKDVKADDISVIAALKDVGATGYDESRKLKNGLFIAAVTENFPTKVHFKQQVDYRKIRTTMRTYSPEELAAIVSYYNQVSFLHDKPTESQMAYFRLMTKSLPLHVFDRASFS</sequence>
<dbReference type="STRING" id="542832.A0A3M6VC66"/>
<keyword evidence="7" id="KW-0677">Repeat</keyword>
<evidence type="ECO:0000313" key="21">
    <source>
        <dbReference type="EMBL" id="RQM15490.1"/>
    </source>
</evidence>
<dbReference type="Gene3D" id="1.20.120.1750">
    <property type="match status" value="1"/>
</dbReference>
<evidence type="ECO:0000256" key="10">
    <source>
        <dbReference type="ARBA" id="ARBA00022833"/>
    </source>
</evidence>
<comment type="similarity">
    <text evidence="3">Belongs to the mitochondrion-specific ribosomal protein mS29 family.</text>
</comment>
<organism evidence="20 22">
    <name type="scientific">Peronospora effusa</name>
    <dbReference type="NCBI Taxonomy" id="542832"/>
    <lineage>
        <taxon>Eukaryota</taxon>
        <taxon>Sar</taxon>
        <taxon>Stramenopiles</taxon>
        <taxon>Oomycota</taxon>
        <taxon>Peronosporomycetes</taxon>
        <taxon>Peronosporales</taxon>
        <taxon>Peronosporaceae</taxon>
        <taxon>Peronospora</taxon>
    </lineage>
</organism>
<evidence type="ECO:0000256" key="14">
    <source>
        <dbReference type="ARBA" id="ARBA00023274"/>
    </source>
</evidence>
<evidence type="ECO:0000256" key="13">
    <source>
        <dbReference type="ARBA" id="ARBA00023128"/>
    </source>
</evidence>
<keyword evidence="10" id="KW-0862">Zinc</keyword>
<evidence type="ECO:0000256" key="9">
    <source>
        <dbReference type="ARBA" id="ARBA00022786"/>
    </source>
</evidence>
<dbReference type="PROSITE" id="PS51873">
    <property type="entry name" value="TRIAD"/>
    <property type="match status" value="1"/>
</dbReference>
<dbReference type="Pfam" id="PF21235">
    <property type="entry name" value="UBA_ARI1"/>
    <property type="match status" value="1"/>
</dbReference>
<evidence type="ECO:0000313" key="20">
    <source>
        <dbReference type="EMBL" id="RMX63773.1"/>
    </source>
</evidence>
<dbReference type="Proteomes" id="UP000282087">
    <property type="component" value="Unassembled WGS sequence"/>
</dbReference>
<dbReference type="CDD" id="cd16626">
    <property type="entry name" value="RING-HC_RBR_HHARI"/>
    <property type="match status" value="1"/>
</dbReference>
<name>A0A3M6VC66_9STRA</name>
<dbReference type="PROSITE" id="PS50089">
    <property type="entry name" value="ZF_RING_2"/>
    <property type="match status" value="1"/>
</dbReference>
<feature type="domain" description="RING-type" evidence="19">
    <location>
        <begin position="166"/>
        <end position="376"/>
    </location>
</feature>
<dbReference type="InterPro" id="IPR013083">
    <property type="entry name" value="Znf_RING/FYVE/PHD"/>
</dbReference>
<dbReference type="EC" id="2.3.2.31" evidence="4"/>
<dbReference type="SUPFAM" id="SSF57850">
    <property type="entry name" value="RING/U-box"/>
    <property type="match status" value="3"/>
</dbReference>
<gene>
    <name evidence="21" type="ORF">DD237_002565</name>
    <name evidence="20" type="ORF">DD238_006870</name>
</gene>
<accession>A0A3M6VC66</accession>
<protein>
    <recommendedName>
        <fullName evidence="15">Small ribosomal subunit protein mS29</fullName>
        <ecNumber evidence="4">2.3.2.31</ecNumber>
    </recommendedName>
</protein>
<keyword evidence="6" id="KW-0479">Metal-binding</keyword>
<dbReference type="SMART" id="SM00647">
    <property type="entry name" value="IBR"/>
    <property type="match status" value="2"/>
</dbReference>
<dbReference type="Gene3D" id="3.30.40.10">
    <property type="entry name" value="Zinc/RING finger domain, C3HC4 (zinc finger)"/>
    <property type="match status" value="1"/>
</dbReference>
<dbReference type="PANTHER" id="PTHR12810">
    <property type="entry name" value="MITOCHONDRIAL 28S RIBOSOMAL PROTEIN S29"/>
    <property type="match status" value="1"/>
</dbReference>
<evidence type="ECO:0000256" key="8">
    <source>
        <dbReference type="ARBA" id="ARBA00022771"/>
    </source>
</evidence>
<dbReference type="FunFam" id="1.20.120.1750:FF:000022">
    <property type="entry name" value="RBR-type E3 ubiquitin transferase"/>
    <property type="match status" value="1"/>
</dbReference>
<keyword evidence="13" id="KW-0496">Mitochondrion</keyword>
<feature type="region of interest" description="Disordered" evidence="17">
    <location>
        <begin position="1"/>
        <end position="86"/>
    </location>
</feature>
<keyword evidence="9" id="KW-0833">Ubl conjugation pathway</keyword>
<dbReference type="AlphaFoldDB" id="A0A3M6VC66"/>
<evidence type="ECO:0000256" key="1">
    <source>
        <dbReference type="ARBA" id="ARBA00001798"/>
    </source>
</evidence>
<dbReference type="InterPro" id="IPR003977">
    <property type="entry name" value="Parkin"/>
</dbReference>
<evidence type="ECO:0000256" key="5">
    <source>
        <dbReference type="ARBA" id="ARBA00022679"/>
    </source>
</evidence>
<dbReference type="Pfam" id="PF01485">
    <property type="entry name" value="IBR"/>
    <property type="match status" value="1"/>
</dbReference>
<dbReference type="InterPro" id="IPR001841">
    <property type="entry name" value="Znf_RING"/>
</dbReference>
<evidence type="ECO:0000256" key="3">
    <source>
        <dbReference type="ARBA" id="ARBA00009863"/>
    </source>
</evidence>
<keyword evidence="5" id="KW-0808">Transferase</keyword>
<evidence type="ECO:0000313" key="22">
    <source>
        <dbReference type="Proteomes" id="UP000282087"/>
    </source>
</evidence>
<dbReference type="GO" id="GO:0061630">
    <property type="term" value="F:ubiquitin protein ligase activity"/>
    <property type="evidence" value="ECO:0007669"/>
    <property type="project" value="UniProtKB-EC"/>
</dbReference>
<evidence type="ECO:0000256" key="2">
    <source>
        <dbReference type="ARBA" id="ARBA00004173"/>
    </source>
</evidence>
<evidence type="ECO:0000256" key="15">
    <source>
        <dbReference type="ARBA" id="ARBA00035140"/>
    </source>
</evidence>
<evidence type="ECO:0000256" key="12">
    <source>
        <dbReference type="ARBA" id="ARBA00022980"/>
    </source>
</evidence>
<proteinExistence type="inferred from homology"/>
<dbReference type="GO" id="GO:0005829">
    <property type="term" value="C:cytosol"/>
    <property type="evidence" value="ECO:0007669"/>
    <property type="project" value="InterPro"/>
</dbReference>
<dbReference type="Proteomes" id="UP000286097">
    <property type="component" value="Unassembled WGS sequence"/>
</dbReference>
<evidence type="ECO:0000256" key="16">
    <source>
        <dbReference type="PROSITE-ProRule" id="PRU00175"/>
    </source>
</evidence>
<dbReference type="Pfam" id="PF19422">
    <property type="entry name" value="Ariadne"/>
    <property type="match status" value="1"/>
</dbReference>
<keyword evidence="14" id="KW-0687">Ribonucleoprotein</keyword>
<dbReference type="InterPro" id="IPR044066">
    <property type="entry name" value="TRIAD_supradom"/>
</dbReference>
<dbReference type="InterPro" id="IPR019368">
    <property type="entry name" value="Ribosomal_mS29"/>
</dbReference>